<dbReference type="NCBIfam" id="TIGR00494">
    <property type="entry name" value="crcB"/>
    <property type="match status" value="1"/>
</dbReference>
<dbReference type="EMBL" id="PJCH01000017">
    <property type="protein sequence ID" value="PQA85406.1"/>
    <property type="molecule type" value="Genomic_DNA"/>
</dbReference>
<dbReference type="PANTHER" id="PTHR28259">
    <property type="entry name" value="FLUORIDE EXPORT PROTEIN 1-RELATED"/>
    <property type="match status" value="1"/>
</dbReference>
<comment type="catalytic activity">
    <reaction evidence="11">
        <text>fluoride(in) = fluoride(out)</text>
        <dbReference type="Rhea" id="RHEA:76159"/>
        <dbReference type="ChEBI" id="CHEBI:17051"/>
    </reaction>
    <physiologicalReaction direction="left-to-right" evidence="11">
        <dbReference type="Rhea" id="RHEA:76160"/>
    </physiologicalReaction>
</comment>
<evidence type="ECO:0000313" key="13">
    <source>
        <dbReference type="EMBL" id="PQA85406.1"/>
    </source>
</evidence>
<keyword evidence="4 12" id="KW-0812">Transmembrane</keyword>
<dbReference type="GO" id="GO:0140114">
    <property type="term" value="P:cellular detoxification of fluoride"/>
    <property type="evidence" value="ECO:0007669"/>
    <property type="project" value="UniProtKB-UniRule"/>
</dbReference>
<evidence type="ECO:0000256" key="4">
    <source>
        <dbReference type="ARBA" id="ARBA00022692"/>
    </source>
</evidence>
<evidence type="ECO:0000256" key="9">
    <source>
        <dbReference type="ARBA" id="ARBA00023303"/>
    </source>
</evidence>
<keyword evidence="8 12" id="KW-0472">Membrane</keyword>
<evidence type="ECO:0000313" key="14">
    <source>
        <dbReference type="Proteomes" id="UP000239504"/>
    </source>
</evidence>
<comment type="subcellular location">
    <subcellularLocation>
        <location evidence="1 12">Cell membrane</location>
        <topology evidence="1 12">Multi-pass membrane protein</topology>
    </subcellularLocation>
</comment>
<evidence type="ECO:0000256" key="3">
    <source>
        <dbReference type="ARBA" id="ARBA00022519"/>
    </source>
</evidence>
<dbReference type="PANTHER" id="PTHR28259:SF1">
    <property type="entry name" value="FLUORIDE EXPORT PROTEIN 1-RELATED"/>
    <property type="match status" value="1"/>
</dbReference>
<keyword evidence="12" id="KW-0813">Transport</keyword>
<reference evidence="13 14" key="1">
    <citation type="submission" date="2017-12" db="EMBL/GenBank/DDBJ databases">
        <authorList>
            <person name="Hurst M.R.H."/>
        </authorList>
    </citation>
    <scope>NUCLEOTIDE SEQUENCE [LARGE SCALE GENOMIC DNA]</scope>
    <source>
        <strain evidence="13 14">SY-3-19</strain>
    </source>
</reference>
<comment type="function">
    <text evidence="12">Fluoride-specific ion channel. Important for reducing fluoride concentration in the cell, thus reducing its toxicity.</text>
</comment>
<organism evidence="13 14">
    <name type="scientific">Hyphococcus luteus</name>
    <dbReference type="NCBI Taxonomy" id="2058213"/>
    <lineage>
        <taxon>Bacteria</taxon>
        <taxon>Pseudomonadati</taxon>
        <taxon>Pseudomonadota</taxon>
        <taxon>Alphaproteobacteria</taxon>
        <taxon>Parvularculales</taxon>
        <taxon>Parvularculaceae</taxon>
        <taxon>Hyphococcus</taxon>
    </lineage>
</organism>
<dbReference type="GO" id="GO:0046872">
    <property type="term" value="F:metal ion binding"/>
    <property type="evidence" value="ECO:0007669"/>
    <property type="project" value="UniProtKB-KW"/>
</dbReference>
<feature type="binding site" evidence="12">
    <location>
        <position position="77"/>
    </location>
    <ligand>
        <name>Na(+)</name>
        <dbReference type="ChEBI" id="CHEBI:29101"/>
        <note>structural</note>
    </ligand>
</feature>
<feature type="transmembrane region" description="Helical" evidence="12">
    <location>
        <begin position="99"/>
        <end position="122"/>
    </location>
</feature>
<dbReference type="Pfam" id="PF02537">
    <property type="entry name" value="CRCB"/>
    <property type="match status" value="1"/>
</dbReference>
<dbReference type="Proteomes" id="UP000239504">
    <property type="component" value="Unassembled WGS sequence"/>
</dbReference>
<keyword evidence="3" id="KW-0997">Cell inner membrane</keyword>
<keyword evidence="5 12" id="KW-1133">Transmembrane helix</keyword>
<evidence type="ECO:0000256" key="7">
    <source>
        <dbReference type="ARBA" id="ARBA00023065"/>
    </source>
</evidence>
<evidence type="ECO:0000256" key="2">
    <source>
        <dbReference type="ARBA" id="ARBA00022475"/>
    </source>
</evidence>
<dbReference type="AlphaFoldDB" id="A0A2S7JYW9"/>
<comment type="similarity">
    <text evidence="10 12">Belongs to the fluoride channel Fluc/FEX (TC 1.A.43) family.</text>
</comment>
<dbReference type="RefSeq" id="WP_104832046.1">
    <property type="nucleotide sequence ID" value="NZ_PJCH01000017.1"/>
</dbReference>
<dbReference type="HAMAP" id="MF_00454">
    <property type="entry name" value="FluC"/>
    <property type="match status" value="1"/>
</dbReference>
<proteinExistence type="inferred from homology"/>
<keyword evidence="7 12" id="KW-0406">Ion transport</keyword>
<evidence type="ECO:0000256" key="8">
    <source>
        <dbReference type="ARBA" id="ARBA00023136"/>
    </source>
</evidence>
<evidence type="ECO:0000256" key="1">
    <source>
        <dbReference type="ARBA" id="ARBA00004651"/>
    </source>
</evidence>
<feature type="transmembrane region" description="Helical" evidence="12">
    <location>
        <begin position="69"/>
        <end position="87"/>
    </location>
</feature>
<dbReference type="InterPro" id="IPR003691">
    <property type="entry name" value="FluC"/>
</dbReference>
<name>A0A2S7JYW9_9PROT</name>
<dbReference type="GO" id="GO:0062054">
    <property type="term" value="F:fluoride channel activity"/>
    <property type="evidence" value="ECO:0007669"/>
    <property type="project" value="UniProtKB-UniRule"/>
</dbReference>
<gene>
    <name evidence="12" type="primary">fluC</name>
    <name evidence="12" type="synonym">crcB</name>
    <name evidence="13" type="ORF">CW354_20900</name>
</gene>
<accession>A0A2S7JYW9</accession>
<feature type="binding site" evidence="12">
    <location>
        <position position="80"/>
    </location>
    <ligand>
        <name>Na(+)</name>
        <dbReference type="ChEBI" id="CHEBI:29101"/>
        <note>structural</note>
    </ligand>
</feature>
<comment type="activity regulation">
    <text evidence="12">Na(+) is not transported, but it plays an essential structural role and its presence is essential for fluoride channel function.</text>
</comment>
<evidence type="ECO:0000256" key="6">
    <source>
        <dbReference type="ARBA" id="ARBA00023053"/>
    </source>
</evidence>
<keyword evidence="2 12" id="KW-1003">Cell membrane</keyword>
<comment type="caution">
    <text evidence="13">The sequence shown here is derived from an EMBL/GenBank/DDBJ whole genome shotgun (WGS) entry which is preliminary data.</text>
</comment>
<evidence type="ECO:0000256" key="12">
    <source>
        <dbReference type="HAMAP-Rule" id="MF_00454"/>
    </source>
</evidence>
<evidence type="ECO:0000256" key="5">
    <source>
        <dbReference type="ARBA" id="ARBA00022989"/>
    </source>
</evidence>
<dbReference type="GO" id="GO:0005886">
    <property type="term" value="C:plasma membrane"/>
    <property type="evidence" value="ECO:0007669"/>
    <property type="project" value="UniProtKB-SubCell"/>
</dbReference>
<evidence type="ECO:0000256" key="11">
    <source>
        <dbReference type="ARBA" id="ARBA00035585"/>
    </source>
</evidence>
<protein>
    <recommendedName>
        <fullName evidence="12">Fluoride-specific ion channel FluC</fullName>
    </recommendedName>
</protein>
<keyword evidence="6 12" id="KW-0915">Sodium</keyword>
<keyword evidence="14" id="KW-1185">Reference proteome</keyword>
<keyword evidence="9 12" id="KW-0407">Ion channel</keyword>
<dbReference type="NCBIfam" id="NF010791">
    <property type="entry name" value="PRK14195.1"/>
    <property type="match status" value="1"/>
</dbReference>
<dbReference type="OrthoDB" id="9806299at2"/>
<keyword evidence="12" id="KW-0479">Metal-binding</keyword>
<feature type="transmembrane region" description="Helical" evidence="12">
    <location>
        <begin position="36"/>
        <end position="57"/>
    </location>
</feature>
<evidence type="ECO:0000256" key="10">
    <source>
        <dbReference type="ARBA" id="ARBA00035120"/>
    </source>
</evidence>
<sequence length="127" mass="13185">MGAHIWMAVAAGGAVGAVGRNAVSRAAMHFLGPNFPWGTLAVNVLGSFAMGFFIVWLAHREPASPALRAFLTVGLLGAFTTFSTFSLDAVTLYRDRTLMVAGVYVLASVILSVGGLFAGLAAGRQVL</sequence>